<dbReference type="InterPro" id="IPR051396">
    <property type="entry name" value="Bact_Antivir_Def_Nuclease"/>
</dbReference>
<dbReference type="GO" id="GO:0016887">
    <property type="term" value="F:ATP hydrolysis activity"/>
    <property type="evidence" value="ECO:0007669"/>
    <property type="project" value="InterPro"/>
</dbReference>
<organism evidence="2 3">
    <name type="scientific">Saccharolobus islandicus (strain Y.N.15.51 / Yellowstone #2)</name>
    <name type="common">Sulfolobus islandicus</name>
    <dbReference type="NCBI Taxonomy" id="419942"/>
    <lineage>
        <taxon>Archaea</taxon>
        <taxon>Thermoproteota</taxon>
        <taxon>Thermoprotei</taxon>
        <taxon>Sulfolobales</taxon>
        <taxon>Sulfolobaceae</taxon>
        <taxon>Saccharolobus</taxon>
    </lineage>
</organism>
<accession>C3NKQ7</accession>
<dbReference type="Proteomes" id="UP000006818">
    <property type="component" value="Chromosome"/>
</dbReference>
<dbReference type="RefSeq" id="WP_012717928.1">
    <property type="nucleotide sequence ID" value="NC_012623.1"/>
</dbReference>
<proteinExistence type="predicted"/>
<dbReference type="InterPro" id="IPR027417">
    <property type="entry name" value="P-loop_NTPase"/>
</dbReference>
<dbReference type="GO" id="GO:0005524">
    <property type="term" value="F:ATP binding"/>
    <property type="evidence" value="ECO:0007669"/>
    <property type="project" value="InterPro"/>
</dbReference>
<dbReference type="KEGG" id="sin:YN1551_2413"/>
<dbReference type="Gene3D" id="3.40.50.300">
    <property type="entry name" value="P-loop containing nucleotide triphosphate hydrolases"/>
    <property type="match status" value="1"/>
</dbReference>
<protein>
    <recommendedName>
        <fullName evidence="1">ATPase AAA-type core domain-containing protein</fullName>
    </recommendedName>
</protein>
<dbReference type="PANTHER" id="PTHR43581:SF4">
    <property type="entry name" value="ATP_GTP PHOSPHATASE"/>
    <property type="match status" value="1"/>
</dbReference>
<gene>
    <name evidence="2" type="ordered locus">YN1551_2413</name>
</gene>
<dbReference type="CDD" id="cd00267">
    <property type="entry name" value="ABC_ATPase"/>
    <property type="match status" value="1"/>
</dbReference>
<feature type="domain" description="ATPase AAA-type core" evidence="1">
    <location>
        <begin position="23"/>
        <end position="256"/>
    </location>
</feature>
<dbReference type="SUPFAM" id="SSF52540">
    <property type="entry name" value="P-loop containing nucleoside triphosphate hydrolases"/>
    <property type="match status" value="1"/>
</dbReference>
<evidence type="ECO:0000313" key="3">
    <source>
        <dbReference type="Proteomes" id="UP000006818"/>
    </source>
</evidence>
<dbReference type="Pfam" id="PF13304">
    <property type="entry name" value="AAA_21"/>
    <property type="match status" value="1"/>
</dbReference>
<dbReference type="HOGENOM" id="CLU_881721_0_0_2"/>
<dbReference type="EMBL" id="CP001404">
    <property type="protein sequence ID" value="ACP49380.1"/>
    <property type="molecule type" value="Genomic_DNA"/>
</dbReference>
<evidence type="ECO:0000313" key="2">
    <source>
        <dbReference type="EMBL" id="ACP49380.1"/>
    </source>
</evidence>
<sequence length="301" mass="34267">MNISEVVVEGFRGLKIATRLKRVNIVVGENGSGKTSFLESIFMSTLFQSDINDNDIHTSLIYMLNSRGDILSAFSTLSDSKVRLDDVVTQFKKIDPYSIDVEINNEKVAEIRVKSGILTTENLSGPLFLPIARVIKRVNIKYSPLYISTFFDSSGNPERIYSIAKRKNKNKKIESNFEILQDEYGHFKLYYDRLPAYVMGRGLLKRELIKLALMSSDILLIDEIEDSLHPDLVMEVLNDIKREEGVQVIFTTHVNEVVKMAGKVLNDSEAQVIYLSKAGYKTYRLSEISEFEKPLSWLGYV</sequence>
<dbReference type="GeneID" id="7810431"/>
<dbReference type="AlphaFoldDB" id="C3NKQ7"/>
<dbReference type="InterPro" id="IPR003959">
    <property type="entry name" value="ATPase_AAA_core"/>
</dbReference>
<reference evidence="2 3" key="1">
    <citation type="journal article" date="2009" name="Proc. Natl. Acad. Sci. U.S.A.">
        <title>Biogeography of the Sulfolobus islandicus pan-genome.</title>
        <authorList>
            <person name="Reno M.L."/>
            <person name="Held N.L."/>
            <person name="Fields C.J."/>
            <person name="Burke P.V."/>
            <person name="Whitaker R.J."/>
        </authorList>
    </citation>
    <scope>NUCLEOTIDE SEQUENCE [LARGE SCALE GENOMIC DNA]</scope>
    <source>
        <strain evidence="3">Y.N.15.51 / Yellowstone #2</strain>
    </source>
</reference>
<name>C3NKQ7_SACI1</name>
<dbReference type="PANTHER" id="PTHR43581">
    <property type="entry name" value="ATP/GTP PHOSPHATASE"/>
    <property type="match status" value="1"/>
</dbReference>
<evidence type="ECO:0000259" key="1">
    <source>
        <dbReference type="Pfam" id="PF13304"/>
    </source>
</evidence>